<dbReference type="Proteomes" id="UP001145114">
    <property type="component" value="Unassembled WGS sequence"/>
</dbReference>
<accession>A0ACC1HEC8</accession>
<feature type="non-terminal residue" evidence="1">
    <location>
        <position position="57"/>
    </location>
</feature>
<protein>
    <submittedName>
        <fullName evidence="1">Uncharacterized protein</fullName>
    </submittedName>
</protein>
<gene>
    <name evidence="1" type="ORF">EV182_004665</name>
</gene>
<reference evidence="1" key="1">
    <citation type="submission" date="2022-06" db="EMBL/GenBank/DDBJ databases">
        <title>Phylogenomic reconstructions and comparative analyses of Kickxellomycotina fungi.</title>
        <authorList>
            <person name="Reynolds N.K."/>
            <person name="Stajich J.E."/>
            <person name="Barry K."/>
            <person name="Grigoriev I.V."/>
            <person name="Crous P."/>
            <person name="Smith M.E."/>
        </authorList>
    </citation>
    <scope>NUCLEOTIDE SEQUENCE</scope>
    <source>
        <strain evidence="1">RSA 2271</strain>
    </source>
</reference>
<organism evidence="1 2">
    <name type="scientific">Spiromyces aspiralis</name>
    <dbReference type="NCBI Taxonomy" id="68401"/>
    <lineage>
        <taxon>Eukaryota</taxon>
        <taxon>Fungi</taxon>
        <taxon>Fungi incertae sedis</taxon>
        <taxon>Zoopagomycota</taxon>
        <taxon>Kickxellomycotina</taxon>
        <taxon>Kickxellomycetes</taxon>
        <taxon>Kickxellales</taxon>
        <taxon>Kickxellaceae</taxon>
        <taxon>Spiromyces</taxon>
    </lineage>
</organism>
<name>A0ACC1HEC8_9FUNG</name>
<keyword evidence="2" id="KW-1185">Reference proteome</keyword>
<evidence type="ECO:0000313" key="1">
    <source>
        <dbReference type="EMBL" id="KAJ1673735.1"/>
    </source>
</evidence>
<evidence type="ECO:0000313" key="2">
    <source>
        <dbReference type="Proteomes" id="UP001145114"/>
    </source>
</evidence>
<proteinExistence type="predicted"/>
<dbReference type="EMBL" id="JAMZIH010006625">
    <property type="protein sequence ID" value="KAJ1673735.1"/>
    <property type="molecule type" value="Genomic_DNA"/>
</dbReference>
<sequence>MQLKYFKFALGAAIAAIASLVDASYYYPTYPTGSDNASSGEAITISWIPSPDLPPNT</sequence>
<comment type="caution">
    <text evidence="1">The sequence shown here is derived from an EMBL/GenBank/DDBJ whole genome shotgun (WGS) entry which is preliminary data.</text>
</comment>